<protein>
    <submittedName>
        <fullName evidence="5">Protein of hypothetical function DUF971</fullName>
    </submittedName>
</protein>
<name>F5S8S7_KINKI</name>
<dbReference type="HOGENOM" id="CLU_117841_0_1_4"/>
<keyword evidence="2" id="KW-0408">Iron</keyword>
<dbReference type="Proteomes" id="UP000004207">
    <property type="component" value="Unassembled WGS sequence"/>
</dbReference>
<feature type="domain" description="Gamma-butyrobetaine hydroxylase-like N-terminal" evidence="4">
    <location>
        <begin position="15"/>
        <end position="98"/>
    </location>
</feature>
<dbReference type="GO" id="GO:0046872">
    <property type="term" value="F:metal ion binding"/>
    <property type="evidence" value="ECO:0007669"/>
    <property type="project" value="UniProtKB-KW"/>
</dbReference>
<accession>F5S8S7</accession>
<dbReference type="PANTHER" id="PTHR35303:SF5">
    <property type="entry name" value="OS02G0197800 PROTEIN"/>
    <property type="match status" value="1"/>
</dbReference>
<keyword evidence="1" id="KW-0479">Metal-binding</keyword>
<dbReference type="STRING" id="504.KKKWG1_0033"/>
<evidence type="ECO:0000313" key="6">
    <source>
        <dbReference type="Proteomes" id="UP000004207"/>
    </source>
</evidence>
<dbReference type="EMBL" id="AFHS01000052">
    <property type="protein sequence ID" value="EGK07903.1"/>
    <property type="molecule type" value="Genomic_DNA"/>
</dbReference>
<gene>
    <name evidence="5" type="ORF">HMPREF0476_1610</name>
</gene>
<evidence type="ECO:0000313" key="5">
    <source>
        <dbReference type="EMBL" id="EGK07903.1"/>
    </source>
</evidence>
<dbReference type="AlphaFoldDB" id="F5S8S7"/>
<proteinExistence type="predicted"/>
<keyword evidence="6" id="KW-1185">Reference proteome</keyword>
<dbReference type="PANTHER" id="PTHR35303">
    <property type="entry name" value="OS02G0197800 PROTEIN"/>
    <property type="match status" value="1"/>
</dbReference>
<evidence type="ECO:0000256" key="1">
    <source>
        <dbReference type="ARBA" id="ARBA00022723"/>
    </source>
</evidence>
<organism evidence="5 6">
    <name type="scientific">Kingella kingae ATCC 23330</name>
    <dbReference type="NCBI Taxonomy" id="887327"/>
    <lineage>
        <taxon>Bacteria</taxon>
        <taxon>Pseudomonadati</taxon>
        <taxon>Pseudomonadota</taxon>
        <taxon>Betaproteobacteria</taxon>
        <taxon>Neisseriales</taxon>
        <taxon>Neisseriaceae</taxon>
        <taxon>Kingella</taxon>
    </lineage>
</organism>
<comment type="caution">
    <text evidence="5">The sequence shown here is derived from an EMBL/GenBank/DDBJ whole genome shotgun (WGS) entry which is preliminary data.</text>
</comment>
<dbReference type="InterPro" id="IPR010376">
    <property type="entry name" value="GBBH-like_N"/>
</dbReference>
<sequence>MQAALTMQYAIPQEIRLNPSRDTLTLVYDAAEFALPAEYLRVLSPSAEVRRHGKGQEKLQTGKRDVLIDDLQAAGNYALKIVFSDGHDSGLYDWDYLYVLAHDYQSLWQAYLAKLQAAGASREPDLSPPTKSPKQKTHGCGGGGCSH</sequence>
<feature type="region of interest" description="Disordered" evidence="3">
    <location>
        <begin position="122"/>
        <end position="147"/>
    </location>
</feature>
<dbReference type="Pfam" id="PF06155">
    <property type="entry name" value="GBBH-like_N"/>
    <property type="match status" value="1"/>
</dbReference>
<dbReference type="eggNOG" id="COG3536">
    <property type="taxonomic scope" value="Bacteria"/>
</dbReference>
<reference evidence="5 6" key="1">
    <citation type="submission" date="2011-04" db="EMBL/GenBank/DDBJ databases">
        <authorList>
            <person name="Muzny D."/>
            <person name="Qin X."/>
            <person name="Deng J."/>
            <person name="Jiang H."/>
            <person name="Liu Y."/>
            <person name="Qu J."/>
            <person name="Song X.-Z."/>
            <person name="Zhang L."/>
            <person name="Thornton R."/>
            <person name="Coyle M."/>
            <person name="Francisco L."/>
            <person name="Jackson L."/>
            <person name="Javaid M."/>
            <person name="Korchina V."/>
            <person name="Kovar C."/>
            <person name="Mata R."/>
            <person name="Mathew T."/>
            <person name="Ngo R."/>
            <person name="Nguyen L."/>
            <person name="Nguyen N."/>
            <person name="Okwuonu G."/>
            <person name="Ongeri F."/>
            <person name="Pham C."/>
            <person name="Simmons D."/>
            <person name="Wilczek-Boney K."/>
            <person name="Hale W."/>
            <person name="Jakkamsetti A."/>
            <person name="Pham P."/>
            <person name="Ruth R."/>
            <person name="San Lucas F."/>
            <person name="Warren J."/>
            <person name="Zhang J."/>
            <person name="Zhao Z."/>
            <person name="Zhou C."/>
            <person name="Zhu D."/>
            <person name="Lee S."/>
            <person name="Bess C."/>
            <person name="Blankenburg K."/>
            <person name="Forbes L."/>
            <person name="Fu Q."/>
            <person name="Gubbala S."/>
            <person name="Hirani K."/>
            <person name="Jayaseelan J.C."/>
            <person name="Lara F."/>
            <person name="Munidasa M."/>
            <person name="Palculict T."/>
            <person name="Patil S."/>
            <person name="Pu L.-L."/>
            <person name="Saada N."/>
            <person name="Tang L."/>
            <person name="Weissenberger G."/>
            <person name="Zhu Y."/>
            <person name="Hemphill L."/>
            <person name="Shang Y."/>
            <person name="Youmans B."/>
            <person name="Ayvaz T."/>
            <person name="Ross M."/>
            <person name="Santibanez J."/>
            <person name="Aqrawi P."/>
            <person name="Gross S."/>
            <person name="Joshi V."/>
            <person name="Fowler G."/>
            <person name="Nazareth L."/>
            <person name="Reid J."/>
            <person name="Worley K."/>
            <person name="Petrosino J."/>
            <person name="Highlander S."/>
            <person name="Gibbs R."/>
        </authorList>
    </citation>
    <scope>NUCLEOTIDE SEQUENCE [LARGE SCALE GENOMIC DNA]</scope>
    <source>
        <strain evidence="5 6">ATCC 23330</strain>
    </source>
</reference>
<evidence type="ECO:0000259" key="4">
    <source>
        <dbReference type="Pfam" id="PF06155"/>
    </source>
</evidence>
<dbReference type="Gene3D" id="3.30.2020.30">
    <property type="match status" value="1"/>
</dbReference>
<evidence type="ECO:0000256" key="3">
    <source>
        <dbReference type="SAM" id="MobiDB-lite"/>
    </source>
</evidence>
<dbReference type="InterPro" id="IPR038492">
    <property type="entry name" value="GBBH-like_N_sf"/>
</dbReference>
<evidence type="ECO:0000256" key="2">
    <source>
        <dbReference type="ARBA" id="ARBA00023004"/>
    </source>
</evidence>